<name>X0VEI5_9ZZZZ</name>
<protein>
    <recommendedName>
        <fullName evidence="2">HTH merR-type domain-containing protein</fullName>
    </recommendedName>
</protein>
<evidence type="ECO:0000313" key="1">
    <source>
        <dbReference type="EMBL" id="GAG10888.1"/>
    </source>
</evidence>
<dbReference type="Pfam" id="PF13591">
    <property type="entry name" value="MerR_2"/>
    <property type="match status" value="1"/>
</dbReference>
<organism evidence="1">
    <name type="scientific">marine sediment metagenome</name>
    <dbReference type="NCBI Taxonomy" id="412755"/>
    <lineage>
        <taxon>unclassified sequences</taxon>
        <taxon>metagenomes</taxon>
        <taxon>ecological metagenomes</taxon>
    </lineage>
</organism>
<accession>X0VEI5</accession>
<proteinExistence type="predicted"/>
<gene>
    <name evidence="1" type="ORF">S01H1_39168</name>
</gene>
<comment type="caution">
    <text evidence="1">The sequence shown here is derived from an EMBL/GenBank/DDBJ whole genome shotgun (WGS) entry which is preliminary data.</text>
</comment>
<dbReference type="EMBL" id="BARS01024695">
    <property type="protein sequence ID" value="GAG10888.1"/>
    <property type="molecule type" value="Genomic_DNA"/>
</dbReference>
<sequence length="99" mass="11281">MTGEVLSEDYTLTLKDVCERCGLSESKVITYVEESVVAAHGTDVELWRFSEVCIIQIRKAHRLERDLRLNPAGAALALELISHIEDLKLQLKRFQQPSR</sequence>
<dbReference type="Gene3D" id="1.10.1660.10">
    <property type="match status" value="1"/>
</dbReference>
<evidence type="ECO:0008006" key="2">
    <source>
        <dbReference type="Google" id="ProtNLM"/>
    </source>
</evidence>
<dbReference type="AlphaFoldDB" id="X0VEI5"/>
<reference evidence="1" key="1">
    <citation type="journal article" date="2014" name="Front. Microbiol.">
        <title>High frequency of phylogenetically diverse reductive dehalogenase-homologous genes in deep subseafloor sedimentary metagenomes.</title>
        <authorList>
            <person name="Kawai M."/>
            <person name="Futagami T."/>
            <person name="Toyoda A."/>
            <person name="Takaki Y."/>
            <person name="Nishi S."/>
            <person name="Hori S."/>
            <person name="Arai W."/>
            <person name="Tsubouchi T."/>
            <person name="Morono Y."/>
            <person name="Uchiyama I."/>
            <person name="Ito T."/>
            <person name="Fujiyama A."/>
            <person name="Inagaki F."/>
            <person name="Takami H."/>
        </authorList>
    </citation>
    <scope>NUCLEOTIDE SEQUENCE</scope>
    <source>
        <strain evidence="1">Expedition CK06-06</strain>
    </source>
</reference>